<sequence>MTAISPDFDTEAQFHSDYRPRNCPRRLVSVGCLGELFFFGLVAGAGFEPATFRL</sequence>
<protein>
    <submittedName>
        <fullName evidence="2">Uncharacterized protein</fullName>
    </submittedName>
</protein>
<reference evidence="2" key="1">
    <citation type="journal article" date="2011" name="Environ. Microbiol.">
        <title>Time-series analyses of Monterey Bay coastal microbial picoplankton using a 'genome proxy' microarray.</title>
        <authorList>
            <person name="Rich V.I."/>
            <person name="Pham V.D."/>
            <person name="Eppley J."/>
            <person name="Shi Y."/>
            <person name="DeLong E.F."/>
        </authorList>
    </citation>
    <scope>NUCLEOTIDE SEQUENCE</scope>
</reference>
<keyword evidence="1" id="KW-0812">Transmembrane</keyword>
<dbReference type="AlphaFoldDB" id="E0XRM4"/>
<dbReference type="EMBL" id="GU474853">
    <property type="protein sequence ID" value="ADI17065.1"/>
    <property type="molecule type" value="Genomic_DNA"/>
</dbReference>
<accession>E0XRM4</accession>
<keyword evidence="1" id="KW-1133">Transmembrane helix</keyword>
<evidence type="ECO:0000313" key="2">
    <source>
        <dbReference type="EMBL" id="ADI17065.1"/>
    </source>
</evidence>
<feature type="transmembrane region" description="Helical" evidence="1">
    <location>
        <begin position="27"/>
        <end position="47"/>
    </location>
</feature>
<name>E0XRM4_9PROT</name>
<evidence type="ECO:0000256" key="1">
    <source>
        <dbReference type="SAM" id="Phobius"/>
    </source>
</evidence>
<keyword evidence="1" id="KW-0472">Membrane</keyword>
<organism evidence="2">
    <name type="scientific">uncultured alpha proteobacterium HF0010_30A23</name>
    <dbReference type="NCBI Taxonomy" id="710802"/>
    <lineage>
        <taxon>Bacteria</taxon>
        <taxon>Pseudomonadati</taxon>
        <taxon>Pseudomonadota</taxon>
        <taxon>Alphaproteobacteria</taxon>
        <taxon>environmental samples</taxon>
    </lineage>
</organism>
<proteinExistence type="predicted"/>